<accession>A0ABU5S5F0</accession>
<sequence length="58" mass="6924">MFRKDEILKYFLEIKSNIEQDLEKAVERDANQAEIDKLLDSWTEVNILIKNILQTDNQ</sequence>
<dbReference type="Proteomes" id="UP001303899">
    <property type="component" value="Unassembled WGS sequence"/>
</dbReference>
<reference evidence="1 2" key="1">
    <citation type="submission" date="2023-12" db="EMBL/GenBank/DDBJ databases">
        <title>Novel species of the genus Arcicella isolated from rivers.</title>
        <authorList>
            <person name="Lu H."/>
        </authorList>
    </citation>
    <scope>NUCLEOTIDE SEQUENCE [LARGE SCALE GENOMIC DNA]</scope>
    <source>
        <strain evidence="1 2">DC2W</strain>
    </source>
</reference>
<evidence type="ECO:0000313" key="1">
    <source>
        <dbReference type="EMBL" id="MEA5403650.1"/>
    </source>
</evidence>
<keyword evidence="2" id="KW-1185">Reference proteome</keyword>
<proteinExistence type="predicted"/>
<dbReference type="RefSeq" id="WP_323329337.1">
    <property type="nucleotide sequence ID" value="NZ_JAYGIL010000013.1"/>
</dbReference>
<comment type="caution">
    <text evidence="1">The sequence shown here is derived from an EMBL/GenBank/DDBJ whole genome shotgun (WGS) entry which is preliminary data.</text>
</comment>
<name>A0ABU5S5F0_9BACT</name>
<gene>
    <name evidence="1" type="ORF">VB776_12060</name>
</gene>
<evidence type="ECO:0000313" key="2">
    <source>
        <dbReference type="Proteomes" id="UP001303899"/>
    </source>
</evidence>
<protein>
    <submittedName>
        <fullName evidence="1">Uncharacterized protein</fullName>
    </submittedName>
</protein>
<dbReference type="EMBL" id="JAYGIL010000013">
    <property type="protein sequence ID" value="MEA5403650.1"/>
    <property type="molecule type" value="Genomic_DNA"/>
</dbReference>
<organism evidence="1 2">
    <name type="scientific">Arcicella gelida</name>
    <dbReference type="NCBI Taxonomy" id="2984195"/>
    <lineage>
        <taxon>Bacteria</taxon>
        <taxon>Pseudomonadati</taxon>
        <taxon>Bacteroidota</taxon>
        <taxon>Cytophagia</taxon>
        <taxon>Cytophagales</taxon>
        <taxon>Flectobacillaceae</taxon>
        <taxon>Arcicella</taxon>
    </lineage>
</organism>